<dbReference type="RefSeq" id="WP_125006547.1">
    <property type="nucleotide sequence ID" value="NZ_RQXT01000072.1"/>
</dbReference>
<comment type="caution">
    <text evidence="1">The sequence shown here is derived from an EMBL/GenBank/DDBJ whole genome shotgun (WGS) entry which is preliminary data.</text>
</comment>
<keyword evidence="2" id="KW-1185">Reference proteome</keyword>
<dbReference type="Proteomes" id="UP000273786">
    <property type="component" value="Unassembled WGS sequence"/>
</dbReference>
<evidence type="ECO:0000313" key="1">
    <source>
        <dbReference type="EMBL" id="RRH90110.1"/>
    </source>
</evidence>
<dbReference type="OrthoDB" id="7605478at2"/>
<protein>
    <submittedName>
        <fullName evidence="1">Uncharacterized protein</fullName>
    </submittedName>
</protein>
<sequence length="250" mass="27516">MARSEAEEPKLSAGAFEQRSKALAVQLARTLDLATGEVSLPCEIASLQAALSLGGRASEIIARNRGKPHRVIPLCGIANDVLAWIGYREHWHREGGEQSFRFIECGFTLHVGREGELEKPQILRSEWIGRRSGMFGNNAGHPHWQLDVLESARQAVVEPPRFAEAAPAAPVEFGSAAAEEPFGESLLFGLTVERMHLASAALWWRKPSLPVAHPPESVADLDRWILGCVNYLRQEIRRCVIVGVPSYLAT</sequence>
<proteinExistence type="predicted"/>
<accession>A0A3P3EUP1</accession>
<gene>
    <name evidence="1" type="ORF">EH240_33460</name>
</gene>
<name>A0A3P3EUP1_9HYPH</name>
<dbReference type="AlphaFoldDB" id="A0A3P3EUP1"/>
<organism evidence="1 2">
    <name type="scientific">Mesorhizobium tamadayense</name>
    <dbReference type="NCBI Taxonomy" id="425306"/>
    <lineage>
        <taxon>Bacteria</taxon>
        <taxon>Pseudomonadati</taxon>
        <taxon>Pseudomonadota</taxon>
        <taxon>Alphaproteobacteria</taxon>
        <taxon>Hyphomicrobiales</taxon>
        <taxon>Phyllobacteriaceae</taxon>
        <taxon>Mesorhizobium</taxon>
    </lineage>
</organism>
<reference evidence="1 2" key="1">
    <citation type="submission" date="2018-11" db="EMBL/GenBank/DDBJ databases">
        <title>the genome of Mesorhizobium tamadayense DSM 28320.</title>
        <authorList>
            <person name="Gao J."/>
        </authorList>
    </citation>
    <scope>NUCLEOTIDE SEQUENCE [LARGE SCALE GENOMIC DNA]</scope>
    <source>
        <strain evidence="1 2">DSM 28320</strain>
    </source>
</reference>
<dbReference type="EMBL" id="RQXT01000072">
    <property type="protein sequence ID" value="RRH90110.1"/>
    <property type="molecule type" value="Genomic_DNA"/>
</dbReference>
<evidence type="ECO:0000313" key="2">
    <source>
        <dbReference type="Proteomes" id="UP000273786"/>
    </source>
</evidence>